<name>A0A2M8EPZ0_9BACT</name>
<dbReference type="GO" id="GO:0005524">
    <property type="term" value="F:ATP binding"/>
    <property type="evidence" value="ECO:0007669"/>
    <property type="project" value="UniProtKB-KW"/>
</dbReference>
<evidence type="ECO:0000259" key="6">
    <source>
        <dbReference type="SMART" id="SM00382"/>
    </source>
</evidence>
<dbReference type="InterPro" id="IPR041546">
    <property type="entry name" value="ClpA/ClpB_AAA_lid"/>
</dbReference>
<evidence type="ECO:0000256" key="3">
    <source>
        <dbReference type="ARBA" id="ARBA00022840"/>
    </source>
</evidence>
<feature type="transmembrane region" description="Helical" evidence="5">
    <location>
        <begin position="105"/>
        <end position="128"/>
    </location>
</feature>
<dbReference type="InterPro" id="IPR036628">
    <property type="entry name" value="Clp_N_dom_sf"/>
</dbReference>
<keyword evidence="1" id="KW-0677">Repeat</keyword>
<feature type="domain" description="Clp ATPase C-terminal" evidence="7">
    <location>
        <begin position="811"/>
        <end position="899"/>
    </location>
</feature>
<dbReference type="Gene3D" id="1.10.1780.10">
    <property type="entry name" value="Clp, N-terminal domain"/>
    <property type="match status" value="1"/>
</dbReference>
<dbReference type="AlphaFoldDB" id="A0A2M8EPZ0"/>
<dbReference type="PANTHER" id="PTHR11638:SF18">
    <property type="entry name" value="HEAT SHOCK PROTEIN 104"/>
    <property type="match status" value="1"/>
</dbReference>
<evidence type="ECO:0000256" key="5">
    <source>
        <dbReference type="SAM" id="Phobius"/>
    </source>
</evidence>
<evidence type="ECO:0000256" key="4">
    <source>
        <dbReference type="ARBA" id="ARBA00023186"/>
    </source>
</evidence>
<evidence type="ECO:0000256" key="1">
    <source>
        <dbReference type="ARBA" id="ARBA00022737"/>
    </source>
</evidence>
<sequence length="905" mass="100868">MPDFLKDNQATDKVQEPITQPADLDVQIEKSDIQIQSGYPGLLIDGTFWHWREKLTEPSIALRKIRDKVNKAINVFTSVLVLAAIAVSVLNIVLVEPALALEADFWFGTNFTMLSLWFAVLCLLFLFFRVQDKKMKQKKIPVLKGEKVNEVQTIPSLEATQKKVDIGLVMTKEAREAVENAYHVARKGGVAEVMPLHIFVGTLSSQPVATLFMRLGISFDQIKDAVRRRLTTYEKGNTVFGVKAQEIIAGAMRNSYLYKRPYLGTIEMFVEAYNADEFIQELLYSLEIEKKELENAAMWIRINEQLVDRYQEFRKAASLKPTSNMNRAYTAVATPFLDRVSQDLTKYAVYGRLPMLIGRDKEMNNILRAIEGGNKSVVLVGEPGVGKSAIIAGIAEKMVEESVPEILQDKRLVKISIPHIVSSEGGDGAQERLLAALQEIGRSGNIVTVIENIDQLVGRAGGVDLASVLSSELEKGYTFVIATTTPQGYTGVIERSVLGQKLEKIVLNEPERDDAIQVLESKIGGIENKNKVVFTYEAVAAIIDFSSRYMREAMLPEKAIVLAEEVANSVGRRGKQWARVSKEDVAGIISEKTNVPITQVGQEEGEKLLHLEDRMHERIIGQEEAVKAVAASLRRARVELRSQDRPIANFLFLGPTGVGKTELAKTTAEVYFGDENAMLRFDMSEYQDKASIARLIGGTGESGLLTEAVRQKPFALLLLDELEKAHSDILNLFLQVMDDGRLTDGSGRTIDFTNVILIATSNAGTQYIQDEVEKGSSLEQIKQYLMETELKTIYRPEFLNRFDGVMVFKPLSQEDVVAIAYLMIKKVEQRLEAKGIVFKASDEAVHDLAKKGYDPKYGARPLRRVIQETVDNSIAEFLLQGKVSRRDTLLLGPNGDIQVEKAAEL</sequence>
<dbReference type="GO" id="GO:0016887">
    <property type="term" value="F:ATP hydrolysis activity"/>
    <property type="evidence" value="ECO:0007669"/>
    <property type="project" value="InterPro"/>
</dbReference>
<feature type="domain" description="AAA+ ATPase" evidence="6">
    <location>
        <begin position="646"/>
        <end position="812"/>
    </location>
</feature>
<keyword evidence="4" id="KW-0143">Chaperone</keyword>
<feature type="transmembrane region" description="Helical" evidence="5">
    <location>
        <begin position="72"/>
        <end position="93"/>
    </location>
</feature>
<dbReference type="Pfam" id="PF00004">
    <property type="entry name" value="AAA"/>
    <property type="match status" value="1"/>
</dbReference>
<dbReference type="InterPro" id="IPR050130">
    <property type="entry name" value="ClpA_ClpB"/>
</dbReference>
<comment type="caution">
    <text evidence="8">The sequence shown here is derived from an EMBL/GenBank/DDBJ whole genome shotgun (WGS) entry which is preliminary data.</text>
</comment>
<keyword evidence="3" id="KW-0067">ATP-binding</keyword>
<keyword evidence="5" id="KW-1133">Transmembrane helix</keyword>
<evidence type="ECO:0000256" key="2">
    <source>
        <dbReference type="ARBA" id="ARBA00022741"/>
    </source>
</evidence>
<evidence type="ECO:0000313" key="9">
    <source>
        <dbReference type="Proteomes" id="UP000230251"/>
    </source>
</evidence>
<proteinExistence type="predicted"/>
<dbReference type="GO" id="GO:0005737">
    <property type="term" value="C:cytoplasm"/>
    <property type="evidence" value="ECO:0007669"/>
    <property type="project" value="TreeGrafter"/>
</dbReference>
<evidence type="ECO:0008006" key="10">
    <source>
        <dbReference type="Google" id="ProtNLM"/>
    </source>
</evidence>
<dbReference type="Gene3D" id="1.10.8.60">
    <property type="match status" value="2"/>
</dbReference>
<dbReference type="CDD" id="cd19499">
    <property type="entry name" value="RecA-like_ClpB_Hsp104-like"/>
    <property type="match status" value="1"/>
</dbReference>
<evidence type="ECO:0000313" key="8">
    <source>
        <dbReference type="EMBL" id="PJC24808.1"/>
    </source>
</evidence>
<dbReference type="SMART" id="SM01086">
    <property type="entry name" value="ClpB_D2-small"/>
    <property type="match status" value="1"/>
</dbReference>
<dbReference type="PANTHER" id="PTHR11638">
    <property type="entry name" value="ATP-DEPENDENT CLP PROTEASE"/>
    <property type="match status" value="1"/>
</dbReference>
<dbReference type="InterPro" id="IPR019489">
    <property type="entry name" value="Clp_ATPase_C"/>
</dbReference>
<feature type="domain" description="AAA+ ATPase" evidence="6">
    <location>
        <begin position="373"/>
        <end position="512"/>
    </location>
</feature>
<reference evidence="9" key="1">
    <citation type="submission" date="2017-09" db="EMBL/GenBank/DDBJ databases">
        <title>Depth-based differentiation of microbial function through sediment-hosted aquifers and enrichment of novel symbionts in the deep terrestrial subsurface.</title>
        <authorList>
            <person name="Probst A.J."/>
            <person name="Ladd B."/>
            <person name="Jarett J.K."/>
            <person name="Geller-Mcgrath D.E."/>
            <person name="Sieber C.M.K."/>
            <person name="Emerson J.B."/>
            <person name="Anantharaman K."/>
            <person name="Thomas B.C."/>
            <person name="Malmstrom R."/>
            <person name="Stieglmeier M."/>
            <person name="Klingl A."/>
            <person name="Woyke T."/>
            <person name="Ryan C.M."/>
            <person name="Banfield J.F."/>
        </authorList>
    </citation>
    <scope>NUCLEOTIDE SEQUENCE [LARGE SCALE GENOMIC DNA]</scope>
</reference>
<dbReference type="SUPFAM" id="SSF52540">
    <property type="entry name" value="P-loop containing nucleoside triphosphate hydrolases"/>
    <property type="match status" value="2"/>
</dbReference>
<dbReference type="SUPFAM" id="SSF81923">
    <property type="entry name" value="Double Clp-N motif"/>
    <property type="match status" value="1"/>
</dbReference>
<dbReference type="SMART" id="SM00382">
    <property type="entry name" value="AAA"/>
    <property type="match status" value="2"/>
</dbReference>
<organism evidence="8 9">
    <name type="scientific">Candidatus Uhrbacteria bacterium CG_4_9_14_0_2_um_filter_41_50</name>
    <dbReference type="NCBI Taxonomy" id="1975031"/>
    <lineage>
        <taxon>Bacteria</taxon>
        <taxon>Candidatus Uhriibacteriota</taxon>
    </lineage>
</organism>
<dbReference type="Proteomes" id="UP000230251">
    <property type="component" value="Unassembled WGS sequence"/>
</dbReference>
<accession>A0A2M8EPZ0</accession>
<keyword evidence="5" id="KW-0472">Membrane</keyword>
<dbReference type="GO" id="GO:0034605">
    <property type="term" value="P:cellular response to heat"/>
    <property type="evidence" value="ECO:0007669"/>
    <property type="project" value="TreeGrafter"/>
</dbReference>
<dbReference type="InterPro" id="IPR027417">
    <property type="entry name" value="P-loop_NTPase"/>
</dbReference>
<keyword evidence="5" id="KW-0812">Transmembrane</keyword>
<protein>
    <recommendedName>
        <fullName evidence="10">Clp R domain-containing protein</fullName>
    </recommendedName>
</protein>
<dbReference type="Pfam" id="PF10431">
    <property type="entry name" value="ClpB_D2-small"/>
    <property type="match status" value="1"/>
</dbReference>
<gene>
    <name evidence="8" type="ORF">CO057_00890</name>
</gene>
<dbReference type="EMBL" id="PFSI01000017">
    <property type="protein sequence ID" value="PJC24808.1"/>
    <property type="molecule type" value="Genomic_DNA"/>
</dbReference>
<evidence type="ECO:0000259" key="7">
    <source>
        <dbReference type="SMART" id="SM01086"/>
    </source>
</evidence>
<dbReference type="InterPro" id="IPR003593">
    <property type="entry name" value="AAA+_ATPase"/>
</dbReference>
<dbReference type="Pfam" id="PF07724">
    <property type="entry name" value="AAA_2"/>
    <property type="match status" value="1"/>
</dbReference>
<dbReference type="FunFam" id="3.40.50.300:FF:000025">
    <property type="entry name" value="ATP-dependent Clp protease subunit"/>
    <property type="match status" value="1"/>
</dbReference>
<dbReference type="Pfam" id="PF17871">
    <property type="entry name" value="AAA_lid_9"/>
    <property type="match status" value="1"/>
</dbReference>
<dbReference type="InterPro" id="IPR001270">
    <property type="entry name" value="ClpA/B"/>
</dbReference>
<dbReference type="InterPro" id="IPR003959">
    <property type="entry name" value="ATPase_AAA_core"/>
</dbReference>
<keyword evidence="2" id="KW-0547">Nucleotide-binding</keyword>
<dbReference type="Gene3D" id="3.40.50.300">
    <property type="entry name" value="P-loop containing nucleotide triphosphate hydrolases"/>
    <property type="match status" value="2"/>
</dbReference>
<dbReference type="PRINTS" id="PR00300">
    <property type="entry name" value="CLPPROTEASEA"/>
</dbReference>